<dbReference type="InterPro" id="IPR036625">
    <property type="entry name" value="E3-bd_dom_sf"/>
</dbReference>
<gene>
    <name evidence="5" type="ORF">BJ983_002877</name>
</gene>
<dbReference type="InterPro" id="IPR042261">
    <property type="entry name" value="Lsr2-like_dimerization"/>
</dbReference>
<dbReference type="InterPro" id="IPR055370">
    <property type="entry name" value="Lsr2_DNA-bd"/>
</dbReference>
<name>A0A7Y9J620_9PSEU</name>
<reference evidence="5 6" key="1">
    <citation type="submission" date="2020-07" db="EMBL/GenBank/DDBJ databases">
        <title>Sequencing the genomes of 1000 actinobacteria strains.</title>
        <authorList>
            <person name="Klenk H.-P."/>
        </authorList>
    </citation>
    <scope>NUCLEOTIDE SEQUENCE [LARGE SCALE GENOMIC DNA]</scope>
    <source>
        <strain evidence="5 6">DSM 45772</strain>
    </source>
</reference>
<feature type="domain" description="Lsr2 dimerization" evidence="3">
    <location>
        <begin position="3"/>
        <end position="61"/>
    </location>
</feature>
<comment type="caution">
    <text evidence="5">The sequence shown here is derived from an EMBL/GenBank/DDBJ whole genome shotgun (WGS) entry which is preliminary data.</text>
</comment>
<proteinExistence type="predicted"/>
<accession>A0A7Y9J620</accession>
<evidence type="ECO:0000256" key="2">
    <source>
        <dbReference type="SAM" id="MobiDB-lite"/>
    </source>
</evidence>
<evidence type="ECO:0000259" key="4">
    <source>
        <dbReference type="Pfam" id="PF23359"/>
    </source>
</evidence>
<keyword evidence="6" id="KW-1185">Reference proteome</keyword>
<evidence type="ECO:0000313" key="5">
    <source>
        <dbReference type="EMBL" id="NYD36775.1"/>
    </source>
</evidence>
<dbReference type="EMBL" id="JACCBN010000001">
    <property type="protein sequence ID" value="NYD36775.1"/>
    <property type="molecule type" value="Genomic_DNA"/>
</dbReference>
<evidence type="ECO:0000259" key="3">
    <source>
        <dbReference type="Pfam" id="PF11774"/>
    </source>
</evidence>
<dbReference type="Pfam" id="PF11774">
    <property type="entry name" value="Lsr2"/>
    <property type="match status" value="1"/>
</dbReference>
<sequence>MSTITILACDLDGVAHTDDDPVTTIEWGLDDALYEIDLCASHELELREVLERYALAGRKAGATAKRAPAPTATAADRPKRIAAAGSDRARNARIREWARAQGMTVPDLGRLASGVVAAYEEAHL</sequence>
<organism evidence="5 6">
    <name type="scientific">Actinomycetospora corticicola</name>
    <dbReference type="NCBI Taxonomy" id="663602"/>
    <lineage>
        <taxon>Bacteria</taxon>
        <taxon>Bacillati</taxon>
        <taxon>Actinomycetota</taxon>
        <taxon>Actinomycetes</taxon>
        <taxon>Pseudonocardiales</taxon>
        <taxon>Pseudonocardiaceae</taxon>
        <taxon>Actinomycetospora</taxon>
    </lineage>
</organism>
<evidence type="ECO:0000313" key="6">
    <source>
        <dbReference type="Proteomes" id="UP000535890"/>
    </source>
</evidence>
<dbReference type="GO" id="GO:0003677">
    <property type="term" value="F:DNA binding"/>
    <property type="evidence" value="ECO:0007669"/>
    <property type="project" value="UniProtKB-KW"/>
</dbReference>
<evidence type="ECO:0008006" key="7">
    <source>
        <dbReference type="Google" id="ProtNLM"/>
    </source>
</evidence>
<feature type="domain" description="Lsr2 DNA-binding" evidence="4">
    <location>
        <begin position="86"/>
        <end position="122"/>
    </location>
</feature>
<dbReference type="InterPro" id="IPR024412">
    <property type="entry name" value="Lsr2_dim_dom"/>
</dbReference>
<protein>
    <recommendedName>
        <fullName evidence="7">Lsr2 protein</fullName>
    </recommendedName>
</protein>
<feature type="compositionally biased region" description="Low complexity" evidence="2">
    <location>
        <begin position="64"/>
        <end position="75"/>
    </location>
</feature>
<dbReference type="Gene3D" id="3.30.60.230">
    <property type="entry name" value="Lsr2, dimerization domain"/>
    <property type="match status" value="1"/>
</dbReference>
<evidence type="ECO:0000256" key="1">
    <source>
        <dbReference type="ARBA" id="ARBA00023125"/>
    </source>
</evidence>
<dbReference type="Gene3D" id="4.10.320.10">
    <property type="entry name" value="E3-binding domain"/>
    <property type="match status" value="1"/>
</dbReference>
<dbReference type="RefSeq" id="WP_179794401.1">
    <property type="nucleotide sequence ID" value="NZ_BAABHP010000021.1"/>
</dbReference>
<dbReference type="GO" id="GO:0016746">
    <property type="term" value="F:acyltransferase activity"/>
    <property type="evidence" value="ECO:0007669"/>
    <property type="project" value="InterPro"/>
</dbReference>
<feature type="region of interest" description="Disordered" evidence="2">
    <location>
        <begin position="64"/>
        <end position="88"/>
    </location>
</feature>
<dbReference type="AlphaFoldDB" id="A0A7Y9J620"/>
<dbReference type="Proteomes" id="UP000535890">
    <property type="component" value="Unassembled WGS sequence"/>
</dbReference>
<keyword evidence="1" id="KW-0238">DNA-binding</keyword>
<dbReference type="Pfam" id="PF23359">
    <property type="entry name" value="Lsr2_DNA-bd"/>
    <property type="match status" value="1"/>
</dbReference>